<evidence type="ECO:0000256" key="1">
    <source>
        <dbReference type="SAM" id="MobiDB-lite"/>
    </source>
</evidence>
<name>A0A4C1TNS0_EUMVA</name>
<organism evidence="2 3">
    <name type="scientific">Eumeta variegata</name>
    <name type="common">Bagworm moth</name>
    <name type="synonym">Eumeta japonica</name>
    <dbReference type="NCBI Taxonomy" id="151549"/>
    <lineage>
        <taxon>Eukaryota</taxon>
        <taxon>Metazoa</taxon>
        <taxon>Ecdysozoa</taxon>
        <taxon>Arthropoda</taxon>
        <taxon>Hexapoda</taxon>
        <taxon>Insecta</taxon>
        <taxon>Pterygota</taxon>
        <taxon>Neoptera</taxon>
        <taxon>Endopterygota</taxon>
        <taxon>Lepidoptera</taxon>
        <taxon>Glossata</taxon>
        <taxon>Ditrysia</taxon>
        <taxon>Tineoidea</taxon>
        <taxon>Psychidae</taxon>
        <taxon>Oiketicinae</taxon>
        <taxon>Eumeta</taxon>
    </lineage>
</organism>
<evidence type="ECO:0000313" key="2">
    <source>
        <dbReference type="EMBL" id="GBP15467.1"/>
    </source>
</evidence>
<gene>
    <name evidence="2" type="ORF">EVAR_9253_1</name>
</gene>
<sequence length="102" mass="11211">MWNVAAGAVADSRSVGPGELQGAAVASICTEMRNALTTVRTLRAGVWERPFRAADRTELGRKFTQTTKLKLRMGQETESRMGPRSENRTANRTETEIENVTG</sequence>
<comment type="caution">
    <text evidence="2">The sequence shown here is derived from an EMBL/GenBank/DDBJ whole genome shotgun (WGS) entry which is preliminary data.</text>
</comment>
<keyword evidence="3" id="KW-1185">Reference proteome</keyword>
<accession>A0A4C1TNS0</accession>
<dbReference type="EMBL" id="BGZK01000072">
    <property type="protein sequence ID" value="GBP15467.1"/>
    <property type="molecule type" value="Genomic_DNA"/>
</dbReference>
<protein>
    <submittedName>
        <fullName evidence="2">Uncharacterized protein</fullName>
    </submittedName>
</protein>
<dbReference type="AlphaFoldDB" id="A0A4C1TNS0"/>
<proteinExistence type="predicted"/>
<feature type="region of interest" description="Disordered" evidence="1">
    <location>
        <begin position="71"/>
        <end position="102"/>
    </location>
</feature>
<feature type="compositionally biased region" description="Basic and acidic residues" evidence="1">
    <location>
        <begin position="73"/>
        <end position="95"/>
    </location>
</feature>
<dbReference type="Proteomes" id="UP000299102">
    <property type="component" value="Unassembled WGS sequence"/>
</dbReference>
<reference evidence="2 3" key="1">
    <citation type="journal article" date="2019" name="Commun. Biol.">
        <title>The bagworm genome reveals a unique fibroin gene that provides high tensile strength.</title>
        <authorList>
            <person name="Kono N."/>
            <person name="Nakamura H."/>
            <person name="Ohtoshi R."/>
            <person name="Tomita M."/>
            <person name="Numata K."/>
            <person name="Arakawa K."/>
        </authorList>
    </citation>
    <scope>NUCLEOTIDE SEQUENCE [LARGE SCALE GENOMIC DNA]</scope>
</reference>
<evidence type="ECO:0000313" key="3">
    <source>
        <dbReference type="Proteomes" id="UP000299102"/>
    </source>
</evidence>